<evidence type="ECO:0000259" key="4">
    <source>
        <dbReference type="Pfam" id="PF09699"/>
    </source>
</evidence>
<dbReference type="Pfam" id="PF13646">
    <property type="entry name" value="HEAT_2"/>
    <property type="match status" value="1"/>
</dbReference>
<dbReference type="SUPFAM" id="SSF48695">
    <property type="entry name" value="Multiheme cytochromes"/>
    <property type="match status" value="1"/>
</dbReference>
<comment type="caution">
    <text evidence="6">The sequence shown here is derived from an EMBL/GenBank/DDBJ whole genome shotgun (WGS) entry which is preliminary data.</text>
</comment>
<dbReference type="Gene3D" id="1.25.40.10">
    <property type="entry name" value="Tetratricopeptide repeat domain"/>
    <property type="match status" value="2"/>
</dbReference>
<dbReference type="RefSeq" id="WP_317903485.1">
    <property type="nucleotide sequence ID" value="NZ_JAIRBC010000029.1"/>
</dbReference>
<dbReference type="PANTHER" id="PTHR35038:SF8">
    <property type="entry name" value="C-TYPE POLYHEME CYTOCHROME OMCC"/>
    <property type="match status" value="1"/>
</dbReference>
<dbReference type="SMART" id="SM00028">
    <property type="entry name" value="TPR"/>
    <property type="match status" value="5"/>
</dbReference>
<dbReference type="Pfam" id="PF13435">
    <property type="entry name" value="Cytochrome_C554"/>
    <property type="match status" value="2"/>
</dbReference>
<dbReference type="SUPFAM" id="SSF48452">
    <property type="entry name" value="TPR-like"/>
    <property type="match status" value="1"/>
</dbReference>
<feature type="domain" description="Cytochrome c-552/4" evidence="5">
    <location>
        <begin position="60"/>
        <end position="87"/>
    </location>
</feature>
<evidence type="ECO:0000313" key="7">
    <source>
        <dbReference type="Proteomes" id="UP001200642"/>
    </source>
</evidence>
<feature type="domain" description="Doubled CXXCH motif" evidence="4">
    <location>
        <begin position="326"/>
        <end position="352"/>
    </location>
</feature>
<feature type="repeat" description="TPR" evidence="2">
    <location>
        <begin position="640"/>
        <end position="673"/>
    </location>
</feature>
<sequence>MTKNTSTQYLHLSILFTATLFALACKDDKQAYIPVPKESSPGVFSSTAITDDADFLGSESCKECHKDQFEEWEGSHHDKAMQLANRETILAKFEDESFKSQGVTSRFFQKDNEFYVNTEGPDGQYHDYKIVYTFGITPLQQYIVQFPNGRYQCLRTAWDTQKNKWFDLYPDFKVVHSEWLHWTNGAMNWNNMCSNCHSTNVRKNYNPVNGGYNTEYSIINVSCEACHGPGKQHVNNVKSAGIYDSLSSHLYMTERIRPRELVDECARCHMRREQITESYNHKGTMLDHYFPQLIESPTYYPDGQILDEDYVYGSFIQSKMYQNNVACNNCHDVHSLKLKFDGNKLCLQCHAPTYDDASHHHHKAGNEGTKCINCHMPGKFYMGNDFRRDHSFRIPRPDQSLTYNTPNACTQCHTDKTDQWAWNNFKKNWGTPDHSHFSEKLAPGIAGVAGADIGLLELANDRLQPEIARASAVTALANYNIQNNLNAYIALLNDDAPLVRGAALDFLGKNNSTDIMADLLPLLNDPKRSIRVKAFYALGAVPEYQIPNTYKDVYNRVSKEFENYLKINADFSGGLARKANFMEKQGNLPQAKEALIDALKIDGNNNMIRSNLANLYYRSGDMKNAEKEFREVIGQEPQYGPTYYSLGLLLAELGRMGEAEVEMEQAYKLLPSNVRVLYNLSLIYDKNDKTEKAEKTLLHGLWLEPQNEELLYTLAFHYVQEKQKPEAMRTINKLLERFPNNPNYRNLLQQAEGL</sequence>
<dbReference type="InterPro" id="IPR011989">
    <property type="entry name" value="ARM-like"/>
</dbReference>
<evidence type="ECO:0000256" key="2">
    <source>
        <dbReference type="PROSITE-ProRule" id="PRU00339"/>
    </source>
</evidence>
<dbReference type="Gene3D" id="1.25.10.10">
    <property type="entry name" value="Leucine-rich Repeat Variant"/>
    <property type="match status" value="1"/>
</dbReference>
<evidence type="ECO:0000256" key="3">
    <source>
        <dbReference type="SAM" id="SignalP"/>
    </source>
</evidence>
<accession>A0AAE3JQX1</accession>
<feature type="chain" id="PRO_5042024448" evidence="3">
    <location>
        <begin position="25"/>
        <end position="754"/>
    </location>
</feature>
<dbReference type="InterPro" id="IPR011990">
    <property type="entry name" value="TPR-like_helical_dom_sf"/>
</dbReference>
<dbReference type="SUPFAM" id="SSF48371">
    <property type="entry name" value="ARM repeat"/>
    <property type="match status" value="1"/>
</dbReference>
<dbReference type="PROSITE" id="PS50005">
    <property type="entry name" value="TPR"/>
    <property type="match status" value="2"/>
</dbReference>
<dbReference type="Pfam" id="PF09699">
    <property type="entry name" value="Paired_CXXCH_1"/>
    <property type="match status" value="1"/>
</dbReference>
<dbReference type="InterPro" id="IPR051829">
    <property type="entry name" value="Multiheme_Cytochr_ET"/>
</dbReference>
<dbReference type="InterPro" id="IPR019734">
    <property type="entry name" value="TPR_rpt"/>
</dbReference>
<reference evidence="6" key="1">
    <citation type="submission" date="2023-02" db="EMBL/GenBank/DDBJ databases">
        <title>Genome of Flavobacteriaceae gen. nov. sp. strain F89.</title>
        <authorList>
            <person name="Wang Y."/>
        </authorList>
    </citation>
    <scope>NUCLEOTIDE SEQUENCE</scope>
    <source>
        <strain evidence="6">F89</strain>
    </source>
</reference>
<keyword evidence="2" id="KW-0802">TPR repeat</keyword>
<feature type="signal peptide" evidence="3">
    <location>
        <begin position="1"/>
        <end position="24"/>
    </location>
</feature>
<protein>
    <submittedName>
        <fullName evidence="6">Tetratricopeptide repeat protein</fullName>
    </submittedName>
</protein>
<dbReference type="EMBL" id="JAIRBC010000029">
    <property type="protein sequence ID" value="MCG2462344.1"/>
    <property type="molecule type" value="Genomic_DNA"/>
</dbReference>
<proteinExistence type="predicted"/>
<dbReference type="Proteomes" id="UP001200642">
    <property type="component" value="Unassembled WGS sequence"/>
</dbReference>
<dbReference type="InterPro" id="IPR036280">
    <property type="entry name" value="Multihaem_cyt_sf"/>
</dbReference>
<dbReference type="Pfam" id="PF14559">
    <property type="entry name" value="TPR_19"/>
    <property type="match status" value="2"/>
</dbReference>
<keyword evidence="1 3" id="KW-0732">Signal</keyword>
<feature type="repeat" description="TPR" evidence="2">
    <location>
        <begin position="606"/>
        <end position="639"/>
    </location>
</feature>
<dbReference type="InterPro" id="IPR010177">
    <property type="entry name" value="Paired_CXXCH_1"/>
</dbReference>
<keyword evidence="7" id="KW-1185">Reference proteome</keyword>
<gene>
    <name evidence="6" type="ORF">K8352_16405</name>
</gene>
<dbReference type="InterPro" id="IPR023155">
    <property type="entry name" value="Cyt_c-552/4"/>
</dbReference>
<dbReference type="Gene3D" id="1.10.1130.10">
    <property type="entry name" value="Flavocytochrome C3, Chain A"/>
    <property type="match status" value="3"/>
</dbReference>
<evidence type="ECO:0000259" key="5">
    <source>
        <dbReference type="Pfam" id="PF13435"/>
    </source>
</evidence>
<evidence type="ECO:0000256" key="1">
    <source>
        <dbReference type="ARBA" id="ARBA00022729"/>
    </source>
</evidence>
<evidence type="ECO:0000313" key="6">
    <source>
        <dbReference type="EMBL" id="MCG2462344.1"/>
    </source>
</evidence>
<dbReference type="PROSITE" id="PS51257">
    <property type="entry name" value="PROKAR_LIPOPROTEIN"/>
    <property type="match status" value="1"/>
</dbReference>
<dbReference type="AlphaFoldDB" id="A0AAE3JQX1"/>
<feature type="domain" description="Cytochrome c-552/4" evidence="5">
    <location>
        <begin position="187"/>
        <end position="228"/>
    </location>
</feature>
<dbReference type="PANTHER" id="PTHR35038">
    <property type="entry name" value="DISSIMILATORY SULFITE REDUCTASE SIRA"/>
    <property type="match status" value="1"/>
</dbReference>
<dbReference type="InterPro" id="IPR016024">
    <property type="entry name" value="ARM-type_fold"/>
</dbReference>
<name>A0AAE3JQX1_9FLAO</name>
<organism evidence="6 7">
    <name type="scientific">Cerina litoralis</name>
    <dbReference type="NCBI Taxonomy" id="2874477"/>
    <lineage>
        <taxon>Bacteria</taxon>
        <taxon>Pseudomonadati</taxon>
        <taxon>Bacteroidota</taxon>
        <taxon>Flavobacteriia</taxon>
        <taxon>Flavobacteriales</taxon>
        <taxon>Flavobacteriaceae</taxon>
        <taxon>Cerina</taxon>
    </lineage>
</organism>